<organism evidence="1 2">
    <name type="scientific">Croceicoccus ponticola</name>
    <dbReference type="NCBI Taxonomy" id="2217664"/>
    <lineage>
        <taxon>Bacteria</taxon>
        <taxon>Pseudomonadati</taxon>
        <taxon>Pseudomonadota</taxon>
        <taxon>Alphaproteobacteria</taxon>
        <taxon>Sphingomonadales</taxon>
        <taxon>Erythrobacteraceae</taxon>
        <taxon>Croceicoccus</taxon>
    </lineage>
</organism>
<name>A0A437GYJ2_9SPHN</name>
<protein>
    <recommendedName>
        <fullName evidence="3">Molecular chaperone</fullName>
    </recommendedName>
</protein>
<reference evidence="1 2" key="1">
    <citation type="submission" date="2018-12" db="EMBL/GenBank/DDBJ databases">
        <title>Croceicoccus ponticola sp. nov., a lipolytic bacterium isolated from seawater.</title>
        <authorList>
            <person name="Yoon J.-H."/>
        </authorList>
    </citation>
    <scope>NUCLEOTIDE SEQUENCE [LARGE SCALE GENOMIC DNA]</scope>
    <source>
        <strain evidence="1 2">GM-16</strain>
    </source>
</reference>
<dbReference type="EMBL" id="RXOL01000002">
    <property type="protein sequence ID" value="RVQ67754.1"/>
    <property type="molecule type" value="Genomic_DNA"/>
</dbReference>
<comment type="caution">
    <text evidence="1">The sequence shown here is derived from an EMBL/GenBank/DDBJ whole genome shotgun (WGS) entry which is preliminary data.</text>
</comment>
<dbReference type="OrthoDB" id="7432871at2"/>
<gene>
    <name evidence="1" type="ORF">EKN06_07455</name>
</gene>
<evidence type="ECO:0000313" key="1">
    <source>
        <dbReference type="EMBL" id="RVQ67754.1"/>
    </source>
</evidence>
<dbReference type="RefSeq" id="WP_127612265.1">
    <property type="nucleotide sequence ID" value="NZ_RXOL01000002.1"/>
</dbReference>
<sequence length="124" mass="13251">MLAIPVVVLTLALVPTVGFGGDGDSITTRTTSSSMESVFVEVHNADNARRTFRVFAIGAASETPAGGVRLLPAEQHVIAGGETKRVLAVFQNLRPGEKREARVCYAPINLPADRTCQSFAIERI</sequence>
<proteinExistence type="predicted"/>
<dbReference type="AlphaFoldDB" id="A0A437GYJ2"/>
<accession>A0A437GYJ2</accession>
<keyword evidence="2" id="KW-1185">Reference proteome</keyword>
<evidence type="ECO:0008006" key="3">
    <source>
        <dbReference type="Google" id="ProtNLM"/>
    </source>
</evidence>
<evidence type="ECO:0000313" key="2">
    <source>
        <dbReference type="Proteomes" id="UP000283003"/>
    </source>
</evidence>
<dbReference type="Proteomes" id="UP000283003">
    <property type="component" value="Unassembled WGS sequence"/>
</dbReference>